<feature type="domain" description="THIF-type NAD/FAD binding fold" evidence="2">
    <location>
        <begin position="79"/>
        <end position="299"/>
    </location>
</feature>
<reference evidence="3 4" key="1">
    <citation type="submission" date="2023-06" db="EMBL/GenBank/DDBJ databases">
        <title>Actinomycetospora Odt1-22.</title>
        <authorList>
            <person name="Supong K."/>
        </authorList>
    </citation>
    <scope>NUCLEOTIDE SEQUENCE [LARGE SCALE GENOMIC DNA]</scope>
    <source>
        <strain evidence="3 4">Odt1-22</strain>
    </source>
</reference>
<keyword evidence="4" id="KW-1185">Reference proteome</keyword>
<feature type="region of interest" description="Disordered" evidence="1">
    <location>
        <begin position="298"/>
        <end position="319"/>
    </location>
</feature>
<gene>
    <name evidence="3" type="ORF">QRT03_14855</name>
</gene>
<dbReference type="InterPro" id="IPR035985">
    <property type="entry name" value="Ubiquitin-activating_enz"/>
</dbReference>
<dbReference type="NCBIfam" id="TIGR03882">
    <property type="entry name" value="cyclo_dehyd_2"/>
    <property type="match status" value="1"/>
</dbReference>
<dbReference type="Proteomes" id="UP001231924">
    <property type="component" value="Unassembled WGS sequence"/>
</dbReference>
<dbReference type="Pfam" id="PF00899">
    <property type="entry name" value="ThiF"/>
    <property type="match status" value="1"/>
</dbReference>
<dbReference type="RefSeq" id="WP_286053674.1">
    <property type="nucleotide sequence ID" value="NZ_JASVWF010000003.1"/>
</dbReference>
<evidence type="ECO:0000313" key="3">
    <source>
        <dbReference type="EMBL" id="MDL5157243.1"/>
    </source>
</evidence>
<evidence type="ECO:0000256" key="1">
    <source>
        <dbReference type="SAM" id="MobiDB-lite"/>
    </source>
</evidence>
<dbReference type="EMBL" id="JASVWF010000003">
    <property type="protein sequence ID" value="MDL5157243.1"/>
    <property type="molecule type" value="Genomic_DNA"/>
</dbReference>
<comment type="caution">
    <text evidence="3">The sequence shown here is derived from an EMBL/GenBank/DDBJ whole genome shotgun (WGS) entry which is preliminary data.</text>
</comment>
<sequence length="319" mass="32754">MTTSPVPHLTTAPRWRDATTAQFGDHLDAPVLEGLDPPLRVLLAALRSSPDGAVATAVARGARPEDVREVLAELGAARLLRPPGERTVRQAYVRVHGAGRTGVAIATVLAASGVGRVAVRASGPVGPGDPGTGLDHGEVGHPAVLAAAAAVARAAPGVAVAEPTRRRPDLVVLTGAAVADRAVTAPLQARHQPHLAVTVHDPVGVVGPLVVPGRTSCLRCADRHREDADPARGDLDAQRADLATSVPVALATVVAGLVVGQVLEYLAGRPALREAVEEVDPTRGTWVRRACPPHPSCPCTGAPPRAPAARAGENRGRVR</sequence>
<dbReference type="InterPro" id="IPR000594">
    <property type="entry name" value="ThiF_NAD_FAD-bd"/>
</dbReference>
<evidence type="ECO:0000313" key="4">
    <source>
        <dbReference type="Proteomes" id="UP001231924"/>
    </source>
</evidence>
<dbReference type="Gene3D" id="3.40.50.720">
    <property type="entry name" value="NAD(P)-binding Rossmann-like Domain"/>
    <property type="match status" value="1"/>
</dbReference>
<accession>A0ABT7MCY2</accession>
<proteinExistence type="predicted"/>
<organism evidence="3 4">
    <name type="scientific">Actinomycetospora termitidis</name>
    <dbReference type="NCBI Taxonomy" id="3053470"/>
    <lineage>
        <taxon>Bacteria</taxon>
        <taxon>Bacillati</taxon>
        <taxon>Actinomycetota</taxon>
        <taxon>Actinomycetes</taxon>
        <taxon>Pseudonocardiales</taxon>
        <taxon>Pseudonocardiaceae</taxon>
        <taxon>Actinomycetospora</taxon>
    </lineage>
</organism>
<dbReference type="InterPro" id="IPR022291">
    <property type="entry name" value="Bacteriocin_synth_cyclodeHase"/>
</dbReference>
<name>A0ABT7MCY2_9PSEU</name>
<evidence type="ECO:0000259" key="2">
    <source>
        <dbReference type="Pfam" id="PF00899"/>
    </source>
</evidence>
<protein>
    <submittedName>
        <fullName evidence="3">TOMM leader peptide-binding protein</fullName>
    </submittedName>
</protein>
<dbReference type="SUPFAM" id="SSF69572">
    <property type="entry name" value="Activating enzymes of the ubiquitin-like proteins"/>
    <property type="match status" value="1"/>
</dbReference>